<protein>
    <submittedName>
        <fullName evidence="1">Uncharacterized protein</fullName>
    </submittedName>
</protein>
<dbReference type="AlphaFoldDB" id="A0A644XW77"/>
<proteinExistence type="predicted"/>
<organism evidence="1">
    <name type="scientific">bioreactor metagenome</name>
    <dbReference type="NCBI Taxonomy" id="1076179"/>
    <lineage>
        <taxon>unclassified sequences</taxon>
        <taxon>metagenomes</taxon>
        <taxon>ecological metagenomes</taxon>
    </lineage>
</organism>
<name>A0A644XW77_9ZZZZ</name>
<evidence type="ECO:0000313" key="1">
    <source>
        <dbReference type="EMBL" id="MPM18314.1"/>
    </source>
</evidence>
<reference evidence="1" key="1">
    <citation type="submission" date="2019-08" db="EMBL/GenBank/DDBJ databases">
        <authorList>
            <person name="Kucharzyk K."/>
            <person name="Murdoch R.W."/>
            <person name="Higgins S."/>
            <person name="Loffler F."/>
        </authorList>
    </citation>
    <scope>NUCLEOTIDE SEQUENCE</scope>
</reference>
<comment type="caution">
    <text evidence="1">The sequence shown here is derived from an EMBL/GenBank/DDBJ whole genome shotgun (WGS) entry which is preliminary data.</text>
</comment>
<accession>A0A644XW77</accession>
<gene>
    <name evidence="1" type="ORF">SDC9_64720</name>
</gene>
<sequence length="136" mass="15359">MTEDFSPYMVPDSTGFWRTRLRQRHDTGNGFDSGDLYLKSIPVENPSRELDELLELLTSATNAYLANFKVDGRIPYPMRHGFDRDMEAFSRHLSEQVANTYHNAIGKGINVSRAIAQAHAVIESGMRTLSAKLNQL</sequence>
<dbReference type="EMBL" id="VSSQ01002959">
    <property type="protein sequence ID" value="MPM18314.1"/>
    <property type="molecule type" value="Genomic_DNA"/>
</dbReference>